<feature type="domain" description="DUF6589" evidence="2">
    <location>
        <begin position="449"/>
        <end position="870"/>
    </location>
</feature>
<gene>
    <name evidence="3" type="primary">109589693</name>
</gene>
<evidence type="ECO:0000313" key="4">
    <source>
        <dbReference type="Proteomes" id="UP000007879"/>
    </source>
</evidence>
<reference evidence="3" key="2">
    <citation type="submission" date="2017-05" db="UniProtKB">
        <authorList>
            <consortium name="EnsemblMetazoa"/>
        </authorList>
    </citation>
    <scope>IDENTIFICATION</scope>
</reference>
<dbReference type="Pfam" id="PF20231">
    <property type="entry name" value="DUF6589"/>
    <property type="match status" value="1"/>
</dbReference>
<dbReference type="KEGG" id="aqu:109589693"/>
<dbReference type="AlphaFoldDB" id="A0A1X7T633"/>
<keyword evidence="4" id="KW-1185">Reference proteome</keyword>
<dbReference type="InParanoid" id="A0A1X7T633"/>
<feature type="compositionally biased region" description="Basic and acidic residues" evidence="1">
    <location>
        <begin position="1"/>
        <end position="27"/>
    </location>
</feature>
<evidence type="ECO:0000259" key="2">
    <source>
        <dbReference type="Pfam" id="PF20231"/>
    </source>
</evidence>
<dbReference type="EnsemblMetazoa" id="XM_020005732.1">
    <property type="protein sequence ID" value="XP_019861291.1"/>
    <property type="gene ID" value="LOC109589693"/>
</dbReference>
<reference evidence="4" key="1">
    <citation type="journal article" date="2010" name="Nature">
        <title>The Amphimedon queenslandica genome and the evolution of animal complexity.</title>
        <authorList>
            <person name="Srivastava M."/>
            <person name="Simakov O."/>
            <person name="Chapman J."/>
            <person name="Fahey B."/>
            <person name="Gauthier M.E."/>
            <person name="Mitros T."/>
            <person name="Richards G.S."/>
            <person name="Conaco C."/>
            <person name="Dacre M."/>
            <person name="Hellsten U."/>
            <person name="Larroux C."/>
            <person name="Putnam N.H."/>
            <person name="Stanke M."/>
            <person name="Adamska M."/>
            <person name="Darling A."/>
            <person name="Degnan S.M."/>
            <person name="Oakley T.H."/>
            <person name="Plachetzki D.C."/>
            <person name="Zhai Y."/>
            <person name="Adamski M."/>
            <person name="Calcino A."/>
            <person name="Cummins S.F."/>
            <person name="Goodstein D.M."/>
            <person name="Harris C."/>
            <person name="Jackson D.J."/>
            <person name="Leys S.P."/>
            <person name="Shu S."/>
            <person name="Woodcroft B.J."/>
            <person name="Vervoort M."/>
            <person name="Kosik K.S."/>
            <person name="Manning G."/>
            <person name="Degnan B.M."/>
            <person name="Rokhsar D.S."/>
        </authorList>
    </citation>
    <scope>NUCLEOTIDE SEQUENCE [LARGE SCALE GENOMIC DNA]</scope>
</reference>
<dbReference type="OMA" id="HREITIQ"/>
<proteinExistence type="predicted"/>
<dbReference type="EnsemblMetazoa" id="Aqu2.1.09697_001">
    <property type="protein sequence ID" value="Aqu2.1.09697_001"/>
    <property type="gene ID" value="Aqu2.1.09697"/>
</dbReference>
<name>A0A1X7T633_AMPQE</name>
<accession>A0A1X7T633</accession>
<organism evidence="3">
    <name type="scientific">Amphimedon queenslandica</name>
    <name type="common">Sponge</name>
    <dbReference type="NCBI Taxonomy" id="400682"/>
    <lineage>
        <taxon>Eukaryota</taxon>
        <taxon>Metazoa</taxon>
        <taxon>Porifera</taxon>
        <taxon>Demospongiae</taxon>
        <taxon>Heteroscleromorpha</taxon>
        <taxon>Haplosclerida</taxon>
        <taxon>Niphatidae</taxon>
        <taxon>Amphimedon</taxon>
    </lineage>
</organism>
<sequence>MHDDRWAHLQSNGEHDITNNSGMDHDFSCSTPSRSNKRSTSQVESPDISIVVSNAKRRKVYKVTPSRKDAVNAYARKSKRKIATECLADKKSRQYTLSSISRTIETEVKRMSSVNSILCSQSPDHLKFFHWDMIYNELQSKAPVLLQFLVSATNTKTKRKNRIAVICTCAAIILKYRYRNLNLLQKVLSLILYSSHCSKKVYSRFNAIELTVSHTSVIELVNSLGKNHDEEVMKWRDDIAGIMDKDDSRQLASFVLPVSDDECDGCMCESTSSNYSISSYEFDSTDFSDINYAGTSVSDEDDAMELSTSTINVAAETACIASTTALPPNDGLHTLADLEPSIDVDDNGVDPLTSTANNAGTHITTSTTALPLNDDMDTVAELSNNSSLRHKSYKLVGDNIDKNVTPRYMRLNRKVKSLHYFHCYAVQDRIYHDLPKERLPSCMPSPDAVAQSLLPSPDDDEILKTNIKILFSRILVEILPFFELCFSDIIPNHIEHKHYKEMSSKSVVVPLGIIPKNENKIKDMVEILDHFHQYVPQIEYQVDHCVNDESEVVHEAKTHGIFFGGDQLSVARTRSALRIRHNSDTPSVRLEGFIPAIEDWHAKLTLFEVIWKYFLSQKSASDHGTMYQIRNLIGRSNVTIKPKHAMNACEDFLILVLRSYITSAAMKVLEITDVNETPSCIPPDLWLQKKDVRKKEMDSILTKIVHKFLDVGYNESSADSADGVFTYVKQLMSMGSLYLEFSDAVKEGDGDRVLRCWRYFLIIFHNAHRKNYAKESIHLLHNYQYLLTPQQAEQMKYNRFVNTSGFPGRNISADLHMEHLNREVKSCIAFLQSNKSEQAIVRIGKAIGTLAPVLEQFDSINDIETHHTRHKTASMKKDILHVVDHINTCNVFSEIPGRKLNCFLNISSLLHKKSKTELISYIKTHTQ</sequence>
<dbReference type="STRING" id="400682.A0A1X7T633"/>
<feature type="compositionally biased region" description="Polar residues" evidence="1">
    <location>
        <begin position="28"/>
        <end position="44"/>
    </location>
</feature>
<protein>
    <recommendedName>
        <fullName evidence="2">DUF6589 domain-containing protein</fullName>
    </recommendedName>
</protein>
<evidence type="ECO:0000256" key="1">
    <source>
        <dbReference type="SAM" id="MobiDB-lite"/>
    </source>
</evidence>
<dbReference type="OrthoDB" id="5952546at2759"/>
<evidence type="ECO:0000313" key="3">
    <source>
        <dbReference type="EnsemblMetazoa" id="Aqu2.1.09697_001"/>
    </source>
</evidence>
<dbReference type="eggNOG" id="ENOG502SJUI">
    <property type="taxonomic scope" value="Eukaryota"/>
</dbReference>
<dbReference type="Proteomes" id="UP000007879">
    <property type="component" value="Unassembled WGS sequence"/>
</dbReference>
<dbReference type="InterPro" id="IPR046496">
    <property type="entry name" value="DUF6589"/>
</dbReference>
<feature type="region of interest" description="Disordered" evidence="1">
    <location>
        <begin position="1"/>
        <end position="45"/>
    </location>
</feature>